<dbReference type="Proteomes" id="UP000585437">
    <property type="component" value="Unassembled WGS sequence"/>
</dbReference>
<gene>
    <name evidence="2" type="ORF">F4695_003780</name>
</gene>
<keyword evidence="3" id="KW-1185">Reference proteome</keyword>
<reference evidence="2 3" key="1">
    <citation type="submission" date="2020-08" db="EMBL/GenBank/DDBJ databases">
        <title>The Agave Microbiome: Exploring the role of microbial communities in plant adaptations to desert environments.</title>
        <authorList>
            <person name="Partida-Martinez L.P."/>
        </authorList>
    </citation>
    <scope>NUCLEOTIDE SEQUENCE [LARGE SCALE GENOMIC DNA]</scope>
    <source>
        <strain evidence="2 3">AS3.12</strain>
    </source>
</reference>
<name>A0A7X0MTF5_9HYPH</name>
<keyword evidence="1" id="KW-1133">Transmembrane helix</keyword>
<protein>
    <submittedName>
        <fullName evidence="2">Uncharacterized protein</fullName>
    </submittedName>
</protein>
<dbReference type="EMBL" id="JACHBU010000008">
    <property type="protein sequence ID" value="MBB6510391.1"/>
    <property type="molecule type" value="Genomic_DNA"/>
</dbReference>
<keyword evidence="1" id="KW-0812">Transmembrane</keyword>
<sequence>MQNIRAFFVVASAIAVLAMAALFTASLTVAFAGILVLLSIGRAISTRLNPVPVRAKSFGPKPASRDIRVWNDGRGTIIDL</sequence>
<proteinExistence type="predicted"/>
<comment type="caution">
    <text evidence="2">The sequence shown here is derived from an EMBL/GenBank/DDBJ whole genome shotgun (WGS) entry which is preliminary data.</text>
</comment>
<dbReference type="RefSeq" id="WP_062462792.1">
    <property type="nucleotide sequence ID" value="NZ_JACHBU010000008.1"/>
</dbReference>
<evidence type="ECO:0000256" key="1">
    <source>
        <dbReference type="SAM" id="Phobius"/>
    </source>
</evidence>
<dbReference type="AlphaFoldDB" id="A0A7X0MTF5"/>
<accession>A0A7X0MTF5</accession>
<feature type="transmembrane region" description="Helical" evidence="1">
    <location>
        <begin position="6"/>
        <end position="38"/>
    </location>
</feature>
<keyword evidence="1" id="KW-0472">Membrane</keyword>
<evidence type="ECO:0000313" key="3">
    <source>
        <dbReference type="Proteomes" id="UP000585437"/>
    </source>
</evidence>
<organism evidence="2 3">
    <name type="scientific">Rhizobium soli</name>
    <dbReference type="NCBI Taxonomy" id="424798"/>
    <lineage>
        <taxon>Bacteria</taxon>
        <taxon>Pseudomonadati</taxon>
        <taxon>Pseudomonadota</taxon>
        <taxon>Alphaproteobacteria</taxon>
        <taxon>Hyphomicrobiales</taxon>
        <taxon>Rhizobiaceae</taxon>
        <taxon>Rhizobium/Agrobacterium group</taxon>
        <taxon>Rhizobium</taxon>
    </lineage>
</organism>
<evidence type="ECO:0000313" key="2">
    <source>
        <dbReference type="EMBL" id="MBB6510391.1"/>
    </source>
</evidence>